<evidence type="ECO:0000313" key="2">
    <source>
        <dbReference type="Proteomes" id="UP001642260"/>
    </source>
</evidence>
<dbReference type="InterPro" id="IPR036915">
    <property type="entry name" value="Cyclin-like_sf"/>
</dbReference>
<name>A0ABC8JEB5_ERUVS</name>
<dbReference type="SUPFAM" id="SSF47954">
    <property type="entry name" value="Cyclin-like"/>
    <property type="match status" value="1"/>
</dbReference>
<protein>
    <submittedName>
        <fullName evidence="1">Uncharacterized protein</fullName>
    </submittedName>
</protein>
<proteinExistence type="predicted"/>
<accession>A0ABC8JEB5</accession>
<keyword evidence="2" id="KW-1185">Reference proteome</keyword>
<dbReference type="Proteomes" id="UP001642260">
    <property type="component" value="Unassembled WGS sequence"/>
</dbReference>
<gene>
    <name evidence="1" type="ORF">ERUC_LOCUS9469</name>
</gene>
<dbReference type="Gene3D" id="1.10.472.10">
    <property type="entry name" value="Cyclin-like"/>
    <property type="match status" value="1"/>
</dbReference>
<reference evidence="1 2" key="1">
    <citation type="submission" date="2022-03" db="EMBL/GenBank/DDBJ databases">
        <authorList>
            <person name="Macdonald S."/>
            <person name="Ahmed S."/>
            <person name="Newling K."/>
        </authorList>
    </citation>
    <scope>NUCLEOTIDE SEQUENCE [LARGE SCALE GENOMIC DNA]</scope>
</reference>
<comment type="caution">
    <text evidence="1">The sequence shown here is derived from an EMBL/GenBank/DDBJ whole genome shotgun (WGS) entry which is preliminary data.</text>
</comment>
<dbReference type="AlphaFoldDB" id="A0ABC8JEB5"/>
<sequence>MGCRPKFSAYLASASILPRFCKKKSGITRTSKRCFCHSWKHSTSMSTSNDGFLSVKLSPKESLQPLGISALLISLLTTPKRLMILYVTDFGVYVNDLVYVTDNAYNNKQILVMSWRMMENMVHFLAELGMMQCHTFKFYPSKGIEYGSLKLLGISVSKQI</sequence>
<organism evidence="1 2">
    <name type="scientific">Eruca vesicaria subsp. sativa</name>
    <name type="common">Garden rocket</name>
    <name type="synonym">Eruca sativa</name>
    <dbReference type="NCBI Taxonomy" id="29727"/>
    <lineage>
        <taxon>Eukaryota</taxon>
        <taxon>Viridiplantae</taxon>
        <taxon>Streptophyta</taxon>
        <taxon>Embryophyta</taxon>
        <taxon>Tracheophyta</taxon>
        <taxon>Spermatophyta</taxon>
        <taxon>Magnoliopsida</taxon>
        <taxon>eudicotyledons</taxon>
        <taxon>Gunneridae</taxon>
        <taxon>Pentapetalae</taxon>
        <taxon>rosids</taxon>
        <taxon>malvids</taxon>
        <taxon>Brassicales</taxon>
        <taxon>Brassicaceae</taxon>
        <taxon>Brassiceae</taxon>
        <taxon>Eruca</taxon>
    </lineage>
</organism>
<evidence type="ECO:0000313" key="1">
    <source>
        <dbReference type="EMBL" id="CAH8321898.1"/>
    </source>
</evidence>
<dbReference type="EMBL" id="CAKOAT010096710">
    <property type="protein sequence ID" value="CAH8321898.1"/>
    <property type="molecule type" value="Genomic_DNA"/>
</dbReference>